<evidence type="ECO:0000256" key="7">
    <source>
        <dbReference type="ARBA" id="ARBA00023237"/>
    </source>
</evidence>
<gene>
    <name evidence="9" type="ORF">EC912_104385</name>
</gene>
<name>A0A4R3YNG4_9GAMM</name>
<dbReference type="InterPro" id="IPR010130">
    <property type="entry name" value="T1SS_OMP_TolC"/>
</dbReference>
<evidence type="ECO:0000313" key="9">
    <source>
        <dbReference type="EMBL" id="TCV94187.1"/>
    </source>
</evidence>
<dbReference type="GO" id="GO:0009279">
    <property type="term" value="C:cell outer membrane"/>
    <property type="evidence" value="ECO:0007669"/>
    <property type="project" value="UniProtKB-SubCell"/>
</dbReference>
<comment type="caution">
    <text evidence="9">The sequence shown here is derived from an EMBL/GenBank/DDBJ whole genome shotgun (WGS) entry which is preliminary data.</text>
</comment>
<evidence type="ECO:0000256" key="1">
    <source>
        <dbReference type="ARBA" id="ARBA00004442"/>
    </source>
</evidence>
<dbReference type="PANTHER" id="PTHR30026">
    <property type="entry name" value="OUTER MEMBRANE PROTEIN TOLC"/>
    <property type="match status" value="1"/>
</dbReference>
<keyword evidence="7" id="KW-0998">Cell outer membrane</keyword>
<dbReference type="SUPFAM" id="SSF56954">
    <property type="entry name" value="Outer membrane efflux proteins (OEP)"/>
    <property type="match status" value="1"/>
</dbReference>
<evidence type="ECO:0000256" key="4">
    <source>
        <dbReference type="ARBA" id="ARBA00022452"/>
    </source>
</evidence>
<keyword evidence="8" id="KW-0732">Signal</keyword>
<evidence type="ECO:0000256" key="5">
    <source>
        <dbReference type="ARBA" id="ARBA00022692"/>
    </source>
</evidence>
<dbReference type="RefSeq" id="WP_132144599.1">
    <property type="nucleotide sequence ID" value="NZ_SMCS01000004.1"/>
</dbReference>
<evidence type="ECO:0000256" key="2">
    <source>
        <dbReference type="ARBA" id="ARBA00007613"/>
    </source>
</evidence>
<feature type="chain" id="PRO_5020683803" evidence="8">
    <location>
        <begin position="26"/>
        <end position="452"/>
    </location>
</feature>
<organism evidence="9 10">
    <name type="scientific">Luteibacter rhizovicinus</name>
    <dbReference type="NCBI Taxonomy" id="242606"/>
    <lineage>
        <taxon>Bacteria</taxon>
        <taxon>Pseudomonadati</taxon>
        <taxon>Pseudomonadota</taxon>
        <taxon>Gammaproteobacteria</taxon>
        <taxon>Lysobacterales</taxon>
        <taxon>Rhodanobacteraceae</taxon>
        <taxon>Luteibacter</taxon>
    </lineage>
</organism>
<evidence type="ECO:0000313" key="10">
    <source>
        <dbReference type="Proteomes" id="UP000295645"/>
    </source>
</evidence>
<dbReference type="GO" id="GO:0015288">
    <property type="term" value="F:porin activity"/>
    <property type="evidence" value="ECO:0007669"/>
    <property type="project" value="TreeGrafter"/>
</dbReference>
<dbReference type="InterPro" id="IPR003423">
    <property type="entry name" value="OMP_efflux"/>
</dbReference>
<keyword evidence="4" id="KW-1134">Transmembrane beta strand</keyword>
<keyword evidence="6" id="KW-0472">Membrane</keyword>
<dbReference type="Gene3D" id="1.20.1600.10">
    <property type="entry name" value="Outer membrane efflux proteins (OEP)"/>
    <property type="match status" value="1"/>
</dbReference>
<dbReference type="Proteomes" id="UP000295645">
    <property type="component" value="Unassembled WGS sequence"/>
</dbReference>
<protein>
    <submittedName>
        <fullName evidence="9">Outer membrane protein</fullName>
    </submittedName>
</protein>
<proteinExistence type="inferred from homology"/>
<keyword evidence="3" id="KW-0813">Transport</keyword>
<evidence type="ECO:0000256" key="3">
    <source>
        <dbReference type="ARBA" id="ARBA00022448"/>
    </source>
</evidence>
<comment type="similarity">
    <text evidence="2">Belongs to the outer membrane factor (OMF) (TC 1.B.17) family.</text>
</comment>
<keyword evidence="10" id="KW-1185">Reference proteome</keyword>
<dbReference type="NCBIfam" id="TIGR01844">
    <property type="entry name" value="type_I_sec_TolC"/>
    <property type="match status" value="1"/>
</dbReference>
<dbReference type="Pfam" id="PF02321">
    <property type="entry name" value="OEP"/>
    <property type="match status" value="2"/>
</dbReference>
<dbReference type="OrthoDB" id="9813458at2"/>
<dbReference type="EMBL" id="SMCS01000004">
    <property type="protein sequence ID" value="TCV94187.1"/>
    <property type="molecule type" value="Genomic_DNA"/>
</dbReference>
<evidence type="ECO:0000256" key="8">
    <source>
        <dbReference type="SAM" id="SignalP"/>
    </source>
</evidence>
<comment type="subcellular location">
    <subcellularLocation>
        <location evidence="1">Cell outer membrane</location>
    </subcellularLocation>
</comment>
<sequence>MLVAQRLSLLPFLIGLGLLCSSAHGEDLLDAFRQAVANDPVLATAQATQRVAAAGVPIARSALLPQLTANLSLTQYSGGNGSSTTSGNGNIIDTGAGGHVRERAASANLAQPIVNLASLATLHAAQATRSSQDETERAAMQALYVRVATAYFNVLIAEDELEVSKSYEDAYQQEFAQSTERFADGLAAASDVAQSEAYYHYIKSRRITAEGALKDTKRALEQITGQPTPVLKRLREELPMQMPEPNKPEAWVDAAMHTNPSVLASRYVVDADEHKINAARAGHAPTLGLAVGYSKYGSWSNARAGGAGYGPGTTSVGLQLSVPIFSGGLVHAQIGQAISQRDADEGLVETQRRQAARDALNYFNLIVDGVDQVASARAAVAAAGKALESMRAGNDIGTQSLTNVVVAIQLLAETKTEYTLVRHNFVLNHMLLKQAAGTIDLHDLEDVNRLLE</sequence>
<keyword evidence="5" id="KW-0812">Transmembrane</keyword>
<feature type="signal peptide" evidence="8">
    <location>
        <begin position="1"/>
        <end position="25"/>
    </location>
</feature>
<evidence type="ECO:0000256" key="6">
    <source>
        <dbReference type="ARBA" id="ARBA00023136"/>
    </source>
</evidence>
<reference evidence="9 10" key="1">
    <citation type="submission" date="2019-03" db="EMBL/GenBank/DDBJ databases">
        <title>Above-ground endophytic microbial communities from plants in different locations in the United States.</title>
        <authorList>
            <person name="Frank C."/>
        </authorList>
    </citation>
    <scope>NUCLEOTIDE SEQUENCE [LARGE SCALE GENOMIC DNA]</scope>
    <source>
        <strain evidence="9 10">LP_13_YM</strain>
    </source>
</reference>
<dbReference type="GO" id="GO:1990281">
    <property type="term" value="C:efflux pump complex"/>
    <property type="evidence" value="ECO:0007669"/>
    <property type="project" value="TreeGrafter"/>
</dbReference>
<dbReference type="AlphaFoldDB" id="A0A4R3YNG4"/>
<dbReference type="GO" id="GO:0015562">
    <property type="term" value="F:efflux transmembrane transporter activity"/>
    <property type="evidence" value="ECO:0007669"/>
    <property type="project" value="InterPro"/>
</dbReference>
<dbReference type="PANTHER" id="PTHR30026:SF20">
    <property type="entry name" value="OUTER MEMBRANE PROTEIN TOLC"/>
    <property type="match status" value="1"/>
</dbReference>
<accession>A0A4R3YNG4</accession>
<dbReference type="InterPro" id="IPR051906">
    <property type="entry name" value="TolC-like"/>
</dbReference>